<dbReference type="RefSeq" id="WP_024463598.1">
    <property type="nucleotide sequence ID" value="NZ_CP062939.1"/>
</dbReference>
<evidence type="ECO:0000256" key="14">
    <source>
        <dbReference type="RuleBase" id="RU003991"/>
    </source>
</evidence>
<evidence type="ECO:0000313" key="17">
    <source>
        <dbReference type="EMBL" id="KFI98990.1"/>
    </source>
</evidence>
<feature type="active site" description="For autocatalytic cleavage activity" evidence="13">
    <location>
        <position position="161"/>
    </location>
</feature>
<evidence type="ECO:0000313" key="18">
    <source>
        <dbReference type="Proteomes" id="UP000029055"/>
    </source>
</evidence>
<evidence type="ECO:0000256" key="10">
    <source>
        <dbReference type="ARBA" id="ARBA00023163"/>
    </source>
</evidence>
<evidence type="ECO:0000259" key="15">
    <source>
        <dbReference type="Pfam" id="PF00717"/>
    </source>
</evidence>
<dbReference type="GO" id="GO:0006260">
    <property type="term" value="P:DNA replication"/>
    <property type="evidence" value="ECO:0007669"/>
    <property type="project" value="UniProtKB-UniRule"/>
</dbReference>
<evidence type="ECO:0000256" key="8">
    <source>
        <dbReference type="ARBA" id="ARBA00023015"/>
    </source>
</evidence>
<comment type="similarity">
    <text evidence="1 13 14">Belongs to the peptidase S24 family.</text>
</comment>
<dbReference type="Gene3D" id="1.10.10.10">
    <property type="entry name" value="Winged helix-like DNA-binding domain superfamily/Winged helix DNA-binding domain"/>
    <property type="match status" value="1"/>
</dbReference>
<gene>
    <name evidence="13" type="primary">lexA</name>
    <name evidence="17" type="ORF">BISU_2191</name>
</gene>
<dbReference type="GO" id="GO:0003677">
    <property type="term" value="F:DNA binding"/>
    <property type="evidence" value="ECO:0007669"/>
    <property type="project" value="UniProtKB-UniRule"/>
</dbReference>
<comment type="catalytic activity">
    <reaction evidence="13">
        <text>Hydrolysis of Ala-|-Gly bond in repressor LexA.</text>
        <dbReference type="EC" id="3.4.21.88"/>
    </reaction>
</comment>
<dbReference type="EC" id="3.4.21.88" evidence="13"/>
<evidence type="ECO:0000256" key="13">
    <source>
        <dbReference type="HAMAP-Rule" id="MF_00015"/>
    </source>
</evidence>
<dbReference type="PANTHER" id="PTHR33516:SF2">
    <property type="entry name" value="LEXA REPRESSOR-RELATED"/>
    <property type="match status" value="1"/>
</dbReference>
<dbReference type="Pfam" id="PF00717">
    <property type="entry name" value="Peptidase_S24"/>
    <property type="match status" value="1"/>
</dbReference>
<keyword evidence="5 13" id="KW-0227">DNA damage</keyword>
<evidence type="ECO:0000256" key="3">
    <source>
        <dbReference type="ARBA" id="ARBA00022491"/>
    </source>
</evidence>
<dbReference type="GO" id="GO:0009432">
    <property type="term" value="P:SOS response"/>
    <property type="evidence" value="ECO:0007669"/>
    <property type="project" value="UniProtKB-UniRule"/>
</dbReference>
<evidence type="ECO:0000256" key="7">
    <source>
        <dbReference type="ARBA" id="ARBA00022813"/>
    </source>
</evidence>
<dbReference type="PRINTS" id="PR00726">
    <property type="entry name" value="LEXASERPTASE"/>
</dbReference>
<feature type="domain" description="LexA repressor DNA-binding" evidence="16">
    <location>
        <begin position="19"/>
        <end position="81"/>
    </location>
</feature>
<sequence>MSTIPFAPRHAQNADASATLTDRQRKVLDAIRVHVLQRGFAPSFREIGQSAGLKSPSSVKHQLQVLEEKGFIRMNANKGRAIELVEDAHEEQGGTATILPFTGPKPEESESVIESRDVPLVGRIAAGSPITAEQHIDDVMRLPERLTGTGNLFMLEVHGDSMIDAAICDGDFVVVREQRTAVNGDIVAALLDDEATVKTYRNDHGHLWLIPHNPAYSPIDGTHATIMGKVVTVLRKL</sequence>
<dbReference type="AlphaFoldDB" id="A0A087DTZ0"/>
<dbReference type="GO" id="GO:0045892">
    <property type="term" value="P:negative regulation of DNA-templated transcription"/>
    <property type="evidence" value="ECO:0007669"/>
    <property type="project" value="UniProtKB-UniRule"/>
</dbReference>
<dbReference type="InterPro" id="IPR006200">
    <property type="entry name" value="LexA"/>
</dbReference>
<evidence type="ECO:0000256" key="1">
    <source>
        <dbReference type="ARBA" id="ARBA00007484"/>
    </source>
</evidence>
<dbReference type="InterPro" id="IPR015927">
    <property type="entry name" value="Peptidase_S24_S26A/B/C"/>
</dbReference>
<dbReference type="SUPFAM" id="SSF46785">
    <property type="entry name" value="Winged helix' DNA-binding domain"/>
    <property type="match status" value="1"/>
</dbReference>
<dbReference type="InterPro" id="IPR036390">
    <property type="entry name" value="WH_DNA-bd_sf"/>
</dbReference>
<dbReference type="Pfam" id="PF01726">
    <property type="entry name" value="LexA_DNA_bind"/>
    <property type="match status" value="1"/>
</dbReference>
<dbReference type="InterPro" id="IPR006199">
    <property type="entry name" value="LexA_DNA-bd_dom"/>
</dbReference>
<dbReference type="FunFam" id="2.10.109.10:FF:000001">
    <property type="entry name" value="LexA repressor"/>
    <property type="match status" value="1"/>
</dbReference>
<evidence type="ECO:0000256" key="11">
    <source>
        <dbReference type="ARBA" id="ARBA00023204"/>
    </source>
</evidence>
<evidence type="ECO:0000256" key="6">
    <source>
        <dbReference type="ARBA" id="ARBA00022801"/>
    </source>
</evidence>
<dbReference type="InterPro" id="IPR006197">
    <property type="entry name" value="Peptidase_S24_LexA"/>
</dbReference>
<evidence type="ECO:0000256" key="9">
    <source>
        <dbReference type="ARBA" id="ARBA00023125"/>
    </source>
</evidence>
<evidence type="ECO:0000256" key="2">
    <source>
        <dbReference type="ARBA" id="ARBA00011738"/>
    </source>
</evidence>
<dbReference type="OrthoDB" id="9802364at2"/>
<keyword evidence="6 13" id="KW-0378">Hydrolase</keyword>
<dbReference type="GO" id="GO:0004252">
    <property type="term" value="F:serine-type endopeptidase activity"/>
    <property type="evidence" value="ECO:0007669"/>
    <property type="project" value="UniProtKB-UniRule"/>
</dbReference>
<protein>
    <recommendedName>
        <fullName evidence="13">LexA repressor</fullName>
        <ecNumber evidence="13">3.4.21.88</ecNumber>
    </recommendedName>
</protein>
<dbReference type="Proteomes" id="UP000029055">
    <property type="component" value="Unassembled WGS sequence"/>
</dbReference>
<dbReference type="GO" id="GO:0006508">
    <property type="term" value="P:proteolysis"/>
    <property type="evidence" value="ECO:0007669"/>
    <property type="project" value="InterPro"/>
</dbReference>
<reference evidence="17 18" key="1">
    <citation type="submission" date="2014-03" db="EMBL/GenBank/DDBJ databases">
        <title>Genomics of Bifidobacteria.</title>
        <authorList>
            <person name="Ventura M."/>
            <person name="Milani C."/>
            <person name="Lugli G.A."/>
        </authorList>
    </citation>
    <scope>NUCLEOTIDE SEQUENCE [LARGE SCALE GENOMIC DNA]</scope>
    <source>
        <strain evidence="17 18">LMG 11597</strain>
    </source>
</reference>
<keyword evidence="12 13" id="KW-0742">SOS response</keyword>
<feature type="site" description="Cleavage; by autolysis" evidence="13">
    <location>
        <begin position="126"/>
        <end position="127"/>
    </location>
</feature>
<dbReference type="PANTHER" id="PTHR33516">
    <property type="entry name" value="LEXA REPRESSOR"/>
    <property type="match status" value="1"/>
</dbReference>
<dbReference type="InterPro" id="IPR039418">
    <property type="entry name" value="LexA-like"/>
</dbReference>
<dbReference type="STRING" id="77635.BISU_2191"/>
<dbReference type="GO" id="GO:0006281">
    <property type="term" value="P:DNA repair"/>
    <property type="evidence" value="ECO:0007669"/>
    <property type="project" value="UniProtKB-UniRule"/>
</dbReference>
<dbReference type="InterPro" id="IPR036286">
    <property type="entry name" value="LexA/Signal_pep-like_sf"/>
</dbReference>
<dbReference type="FunFam" id="1.10.10.10:FF:000009">
    <property type="entry name" value="LexA repressor"/>
    <property type="match status" value="1"/>
</dbReference>
<dbReference type="InterPro" id="IPR050077">
    <property type="entry name" value="LexA_repressor"/>
</dbReference>
<dbReference type="SUPFAM" id="SSF51306">
    <property type="entry name" value="LexA/Signal peptidase"/>
    <property type="match status" value="1"/>
</dbReference>
<evidence type="ECO:0000256" key="4">
    <source>
        <dbReference type="ARBA" id="ARBA00022705"/>
    </source>
</evidence>
<comment type="function">
    <text evidence="13">Represses a number of genes involved in the response to DNA damage (SOS response), including recA and lexA. In the presence of single-stranded DNA, RecA interacts with LexA causing an autocatalytic cleavage which disrupts the DNA-binding part of LexA, leading to derepression of the SOS regulon and eventually DNA repair.</text>
</comment>
<feature type="active site" description="For autocatalytic cleavage activity" evidence="13">
    <location>
        <position position="198"/>
    </location>
</feature>
<keyword evidence="7 13" id="KW-0068">Autocatalytic cleavage</keyword>
<dbReference type="InterPro" id="IPR036388">
    <property type="entry name" value="WH-like_DNA-bd_sf"/>
</dbReference>
<dbReference type="Gene3D" id="2.10.109.10">
    <property type="entry name" value="Umud Fragment, subunit A"/>
    <property type="match status" value="1"/>
</dbReference>
<keyword evidence="8 13" id="KW-0805">Transcription regulation</keyword>
<dbReference type="HAMAP" id="MF_00015">
    <property type="entry name" value="LexA"/>
    <property type="match status" value="1"/>
</dbReference>
<evidence type="ECO:0000256" key="5">
    <source>
        <dbReference type="ARBA" id="ARBA00022763"/>
    </source>
</evidence>
<feature type="DNA-binding region" description="H-T-H motif" evidence="13">
    <location>
        <begin position="44"/>
        <end position="64"/>
    </location>
</feature>
<keyword evidence="11 13" id="KW-0234">DNA repair</keyword>
<keyword evidence="4 13" id="KW-0235">DNA replication</keyword>
<accession>A0A087DTZ0</accession>
<feature type="domain" description="Peptidase S24/S26A/S26B/S26C" evidence="15">
    <location>
        <begin position="119"/>
        <end position="231"/>
    </location>
</feature>
<comment type="caution">
    <text evidence="17">The sequence shown here is derived from an EMBL/GenBank/DDBJ whole genome shotgun (WGS) entry which is preliminary data.</text>
</comment>
<proteinExistence type="inferred from homology"/>
<keyword evidence="18" id="KW-1185">Reference proteome</keyword>
<organism evidence="17 18">
    <name type="scientific">Bifidobacterium subtile</name>
    <dbReference type="NCBI Taxonomy" id="77635"/>
    <lineage>
        <taxon>Bacteria</taxon>
        <taxon>Bacillati</taxon>
        <taxon>Actinomycetota</taxon>
        <taxon>Actinomycetes</taxon>
        <taxon>Bifidobacteriales</taxon>
        <taxon>Bifidobacteriaceae</taxon>
        <taxon>Bifidobacterium</taxon>
    </lineage>
</organism>
<dbReference type="eggNOG" id="COG1974">
    <property type="taxonomic scope" value="Bacteria"/>
</dbReference>
<dbReference type="NCBIfam" id="TIGR00498">
    <property type="entry name" value="lexA"/>
    <property type="match status" value="1"/>
</dbReference>
<name>A0A087DTZ0_9BIFI</name>
<dbReference type="EMBL" id="JGZR01000016">
    <property type="protein sequence ID" value="KFI98990.1"/>
    <property type="molecule type" value="Genomic_DNA"/>
</dbReference>
<evidence type="ECO:0000256" key="12">
    <source>
        <dbReference type="ARBA" id="ARBA00023236"/>
    </source>
</evidence>
<evidence type="ECO:0000259" key="16">
    <source>
        <dbReference type="Pfam" id="PF01726"/>
    </source>
</evidence>
<keyword evidence="9 13" id="KW-0238">DNA-binding</keyword>
<comment type="subunit">
    <text evidence="2 13">Homodimer.</text>
</comment>
<dbReference type="CDD" id="cd06529">
    <property type="entry name" value="S24_LexA-like"/>
    <property type="match status" value="1"/>
</dbReference>
<keyword evidence="10 13" id="KW-0804">Transcription</keyword>
<keyword evidence="3 13" id="KW-0678">Repressor</keyword>